<dbReference type="InterPro" id="IPR015421">
    <property type="entry name" value="PyrdxlP-dep_Trfase_major"/>
</dbReference>
<evidence type="ECO:0000256" key="6">
    <source>
        <dbReference type="SAM" id="MobiDB-lite"/>
    </source>
</evidence>
<dbReference type="SMART" id="SM00345">
    <property type="entry name" value="HTH_GNTR"/>
    <property type="match status" value="1"/>
</dbReference>
<dbReference type="PRINTS" id="PR00035">
    <property type="entry name" value="HTHGNTR"/>
</dbReference>
<evidence type="ECO:0000256" key="2">
    <source>
        <dbReference type="ARBA" id="ARBA00022898"/>
    </source>
</evidence>
<proteinExistence type="inferred from homology"/>
<evidence type="ECO:0000256" key="1">
    <source>
        <dbReference type="ARBA" id="ARBA00005384"/>
    </source>
</evidence>
<keyword evidence="2" id="KW-0663">Pyridoxal phosphate</keyword>
<dbReference type="InterPro" id="IPR015424">
    <property type="entry name" value="PyrdxlP-dep_Trfase"/>
</dbReference>
<dbReference type="RefSeq" id="WP_379899934.1">
    <property type="nucleotide sequence ID" value="NZ_JBHRTR010000024.1"/>
</dbReference>
<dbReference type="CDD" id="cd07377">
    <property type="entry name" value="WHTH_GntR"/>
    <property type="match status" value="1"/>
</dbReference>
<dbReference type="PANTHER" id="PTHR46577:SF1">
    <property type="entry name" value="HTH-TYPE TRANSCRIPTIONAL REGULATORY PROTEIN GABR"/>
    <property type="match status" value="1"/>
</dbReference>
<dbReference type="InterPro" id="IPR051446">
    <property type="entry name" value="HTH_trans_reg/aminotransferase"/>
</dbReference>
<dbReference type="CDD" id="cd00609">
    <property type="entry name" value="AAT_like"/>
    <property type="match status" value="1"/>
</dbReference>
<dbReference type="PROSITE" id="PS50949">
    <property type="entry name" value="HTH_GNTR"/>
    <property type="match status" value="1"/>
</dbReference>
<keyword evidence="3" id="KW-0805">Transcription regulation</keyword>
<evidence type="ECO:0000256" key="3">
    <source>
        <dbReference type="ARBA" id="ARBA00023015"/>
    </source>
</evidence>
<name>A0ABV7KZ01_9PROT</name>
<dbReference type="Gene3D" id="3.40.640.10">
    <property type="entry name" value="Type I PLP-dependent aspartate aminotransferase-like (Major domain)"/>
    <property type="match status" value="1"/>
</dbReference>
<dbReference type="InterPro" id="IPR036388">
    <property type="entry name" value="WH-like_DNA-bd_sf"/>
</dbReference>
<keyword evidence="5" id="KW-0804">Transcription</keyword>
<evidence type="ECO:0000259" key="7">
    <source>
        <dbReference type="PROSITE" id="PS50949"/>
    </source>
</evidence>
<dbReference type="SUPFAM" id="SSF53383">
    <property type="entry name" value="PLP-dependent transferases"/>
    <property type="match status" value="1"/>
</dbReference>
<dbReference type="PANTHER" id="PTHR46577">
    <property type="entry name" value="HTH-TYPE TRANSCRIPTIONAL REGULATORY PROTEIN GABR"/>
    <property type="match status" value="1"/>
</dbReference>
<gene>
    <name evidence="8" type="ORF">ACFOGJ_10280</name>
</gene>
<evidence type="ECO:0000313" key="8">
    <source>
        <dbReference type="EMBL" id="MFC3227620.1"/>
    </source>
</evidence>
<dbReference type="InterPro" id="IPR004839">
    <property type="entry name" value="Aminotransferase_I/II_large"/>
</dbReference>
<protein>
    <submittedName>
        <fullName evidence="8">PLP-dependent aminotransferase family protein</fullName>
    </submittedName>
</protein>
<keyword evidence="8" id="KW-0032">Aminotransferase</keyword>
<dbReference type="InterPro" id="IPR000524">
    <property type="entry name" value="Tscrpt_reg_HTH_GntR"/>
</dbReference>
<keyword evidence="4" id="KW-0238">DNA-binding</keyword>
<comment type="similarity">
    <text evidence="1">In the C-terminal section; belongs to the class-I pyridoxal-phosphate-dependent aminotransferase family.</text>
</comment>
<reference evidence="9" key="1">
    <citation type="journal article" date="2019" name="Int. J. Syst. Evol. Microbiol.">
        <title>The Global Catalogue of Microorganisms (GCM) 10K type strain sequencing project: providing services to taxonomists for standard genome sequencing and annotation.</title>
        <authorList>
            <consortium name="The Broad Institute Genomics Platform"/>
            <consortium name="The Broad Institute Genome Sequencing Center for Infectious Disease"/>
            <person name="Wu L."/>
            <person name="Ma J."/>
        </authorList>
    </citation>
    <scope>NUCLEOTIDE SEQUENCE [LARGE SCALE GENOMIC DNA]</scope>
    <source>
        <strain evidence="9">KCTC 42964</strain>
    </source>
</reference>
<dbReference type="Gene3D" id="1.10.10.10">
    <property type="entry name" value="Winged helix-like DNA-binding domain superfamily/Winged helix DNA-binding domain"/>
    <property type="match status" value="1"/>
</dbReference>
<feature type="domain" description="HTH gntR-type" evidence="7">
    <location>
        <begin position="20"/>
        <end position="88"/>
    </location>
</feature>
<accession>A0ABV7KZ01</accession>
<dbReference type="Pfam" id="PF00392">
    <property type="entry name" value="GntR"/>
    <property type="match status" value="1"/>
</dbReference>
<feature type="region of interest" description="Disordered" evidence="6">
    <location>
        <begin position="1"/>
        <end position="27"/>
    </location>
</feature>
<evidence type="ECO:0000256" key="4">
    <source>
        <dbReference type="ARBA" id="ARBA00023125"/>
    </source>
</evidence>
<evidence type="ECO:0000256" key="5">
    <source>
        <dbReference type="ARBA" id="ARBA00023163"/>
    </source>
</evidence>
<dbReference type="InterPro" id="IPR036390">
    <property type="entry name" value="WH_DNA-bd_sf"/>
</dbReference>
<sequence>MERPVSQRLAGPVGSAQQSGGRARRIADDLREQITHGVYLPGEALPSTRALAAELGVSRGTVTAAYEQLHAEGFLEASQGARTRVAGRVDPARPAPARREAQPPPAVSAWSGRLAALPPPQPRVEGAAIDFRYGDLHENDFPILGWKRVLDAVALKRPDRLGYDAPAGLSGLRRILKAYLWRSRGLRCDADQIIVVNGSQQGIDLLARVLVDAGDSVVIEHPCYPMASSVFAACGARLVPVPVDDDGLRTEALAAIDKARLAFVTPSHQFPLGGVLSAERRREIIAWAERSGAWVIEDDYDGEFRYHARPAPPLHVLAPDRVIYLGTASKSLSPRLRLGWLVAPPPLAQLLVRAKGLLDRHTSALGQEALAAFIEGGAYERHIRRVRRRYAERRAALTASLAEALGDRIRISGADAGLHLIVWFDDIPASREAELVEAARAEGVGVYGVAPLYGGGLGAPKVVAGLVLGYAALTPEEIRRGTQLLARAIR</sequence>
<dbReference type="EMBL" id="JBHRTR010000024">
    <property type="protein sequence ID" value="MFC3227620.1"/>
    <property type="molecule type" value="Genomic_DNA"/>
</dbReference>
<dbReference type="Proteomes" id="UP001595528">
    <property type="component" value="Unassembled WGS sequence"/>
</dbReference>
<dbReference type="SUPFAM" id="SSF46785">
    <property type="entry name" value="Winged helix' DNA-binding domain"/>
    <property type="match status" value="1"/>
</dbReference>
<organism evidence="8 9">
    <name type="scientific">Marinibaculum pumilum</name>
    <dbReference type="NCBI Taxonomy" id="1766165"/>
    <lineage>
        <taxon>Bacteria</taxon>
        <taxon>Pseudomonadati</taxon>
        <taxon>Pseudomonadota</taxon>
        <taxon>Alphaproteobacteria</taxon>
        <taxon>Rhodospirillales</taxon>
        <taxon>Rhodospirillaceae</taxon>
        <taxon>Marinibaculum</taxon>
    </lineage>
</organism>
<dbReference type="GO" id="GO:0008483">
    <property type="term" value="F:transaminase activity"/>
    <property type="evidence" value="ECO:0007669"/>
    <property type="project" value="UniProtKB-KW"/>
</dbReference>
<keyword evidence="8" id="KW-0808">Transferase</keyword>
<dbReference type="Pfam" id="PF00155">
    <property type="entry name" value="Aminotran_1_2"/>
    <property type="match status" value="1"/>
</dbReference>
<comment type="caution">
    <text evidence="8">The sequence shown here is derived from an EMBL/GenBank/DDBJ whole genome shotgun (WGS) entry which is preliminary data.</text>
</comment>
<feature type="region of interest" description="Disordered" evidence="6">
    <location>
        <begin position="90"/>
        <end position="110"/>
    </location>
</feature>
<evidence type="ECO:0000313" key="9">
    <source>
        <dbReference type="Proteomes" id="UP001595528"/>
    </source>
</evidence>
<keyword evidence="9" id="KW-1185">Reference proteome</keyword>